<dbReference type="GO" id="GO:0005886">
    <property type="term" value="C:plasma membrane"/>
    <property type="evidence" value="ECO:0007669"/>
    <property type="project" value="TreeGrafter"/>
</dbReference>
<protein>
    <recommendedName>
        <fullName evidence="3">Tyrosine-protein kinase G-rich domain-containing protein</fullName>
    </recommendedName>
</protein>
<organism evidence="4">
    <name type="scientific">Desulfofervidus auxilii</name>
    <dbReference type="NCBI Taxonomy" id="1621989"/>
    <lineage>
        <taxon>Bacteria</taxon>
        <taxon>Pseudomonadati</taxon>
        <taxon>Thermodesulfobacteriota</taxon>
        <taxon>Candidatus Desulfofervidia</taxon>
        <taxon>Candidatus Desulfofervidales</taxon>
        <taxon>Candidatus Desulfofervidaceae</taxon>
        <taxon>Candidatus Desulfofervidus</taxon>
    </lineage>
</organism>
<accession>A0A7C0Y3M3</accession>
<dbReference type="InterPro" id="IPR032807">
    <property type="entry name" value="GNVR"/>
</dbReference>
<evidence type="ECO:0000259" key="3">
    <source>
        <dbReference type="Pfam" id="PF13807"/>
    </source>
</evidence>
<feature type="domain" description="Tyrosine-protein kinase G-rich" evidence="3">
    <location>
        <begin position="5"/>
        <end position="83"/>
    </location>
</feature>
<feature type="transmembrane region" description="Helical" evidence="2">
    <location>
        <begin position="98"/>
        <end position="116"/>
    </location>
</feature>
<gene>
    <name evidence="4" type="ORF">ENG63_01875</name>
</gene>
<keyword evidence="2" id="KW-0812">Transmembrane</keyword>
<dbReference type="GO" id="GO:0004713">
    <property type="term" value="F:protein tyrosine kinase activity"/>
    <property type="evidence" value="ECO:0007669"/>
    <property type="project" value="TreeGrafter"/>
</dbReference>
<dbReference type="Proteomes" id="UP000886289">
    <property type="component" value="Unassembled WGS sequence"/>
</dbReference>
<feature type="transmembrane region" description="Helical" evidence="2">
    <location>
        <begin position="65"/>
        <end position="86"/>
    </location>
</feature>
<evidence type="ECO:0000313" key="4">
    <source>
        <dbReference type="EMBL" id="HDD43598.1"/>
    </source>
</evidence>
<dbReference type="AlphaFoldDB" id="A0A7C0Y3M3"/>
<evidence type="ECO:0000256" key="1">
    <source>
        <dbReference type="SAM" id="Coils"/>
    </source>
</evidence>
<dbReference type="PANTHER" id="PTHR32309">
    <property type="entry name" value="TYROSINE-PROTEIN KINASE"/>
    <property type="match status" value="1"/>
</dbReference>
<dbReference type="EMBL" id="DRBS01000072">
    <property type="protein sequence ID" value="HDD43598.1"/>
    <property type="molecule type" value="Genomic_DNA"/>
</dbReference>
<reference evidence="4" key="1">
    <citation type="journal article" date="2020" name="mSystems">
        <title>Genome- and Community-Level Interaction Insights into Carbon Utilization and Element Cycling Functions of Hydrothermarchaeota in Hydrothermal Sediment.</title>
        <authorList>
            <person name="Zhou Z."/>
            <person name="Liu Y."/>
            <person name="Xu W."/>
            <person name="Pan J."/>
            <person name="Luo Z.H."/>
            <person name="Li M."/>
        </authorList>
    </citation>
    <scope>NUCLEOTIDE SEQUENCE [LARGE SCALE GENOMIC DNA]</scope>
    <source>
        <strain evidence="4">HyVt-233</strain>
    </source>
</reference>
<dbReference type="Pfam" id="PF13807">
    <property type="entry name" value="GNVR"/>
    <property type="match status" value="1"/>
</dbReference>
<dbReference type="PANTHER" id="PTHR32309:SF13">
    <property type="entry name" value="FERRIC ENTEROBACTIN TRANSPORT PROTEIN FEPE"/>
    <property type="match status" value="1"/>
</dbReference>
<feature type="transmembrane region" description="Helical" evidence="2">
    <location>
        <begin position="128"/>
        <end position="150"/>
    </location>
</feature>
<name>A0A7C0Y3M3_DESA2</name>
<keyword evidence="2" id="KW-1133">Transmembrane helix</keyword>
<comment type="caution">
    <text evidence="4">The sequence shown here is derived from an EMBL/GenBank/DDBJ whole genome shotgun (WGS) entry which is preliminary data.</text>
</comment>
<keyword evidence="1" id="KW-0175">Coiled coil</keyword>
<evidence type="ECO:0000256" key="2">
    <source>
        <dbReference type="SAM" id="Phobius"/>
    </source>
</evidence>
<dbReference type="InterPro" id="IPR050445">
    <property type="entry name" value="Bact_polysacc_biosynth/exp"/>
</dbReference>
<proteinExistence type="predicted"/>
<feature type="coiled-coil region" evidence="1">
    <location>
        <begin position="1"/>
        <end position="35"/>
    </location>
</feature>
<keyword evidence="2" id="KW-0472">Membrane</keyword>
<sequence>MPEVEKEYQSLLRDKTNAEIKYRELMDKLMEAKVAERLESSQKGERFTIIDPPQYPEEPCKPNRLAIILIGFILSLGTGIAAVSIAEYIDHSVKGVKDIASITSIPVIGILPIIETEEDIAAKKKIKLVYIAGALLLMIICLVFVHFYFIKLDILWYKIW</sequence>